<dbReference type="EMBL" id="GBRH01252971">
    <property type="protein sequence ID" value="JAD44924.1"/>
    <property type="molecule type" value="Transcribed_RNA"/>
</dbReference>
<accession>A0A0A8ZZV1</accession>
<name>A0A0A8ZZV1_ARUDO</name>
<dbReference type="AlphaFoldDB" id="A0A0A8ZZV1"/>
<protein>
    <submittedName>
        <fullName evidence="1">Uncharacterized protein</fullName>
    </submittedName>
</protein>
<proteinExistence type="predicted"/>
<sequence>MFVVHWFLLYFHCLFNKYTCLLLVQSNSYTTFL</sequence>
<organism evidence="1">
    <name type="scientific">Arundo donax</name>
    <name type="common">Giant reed</name>
    <name type="synonym">Donax arundinaceus</name>
    <dbReference type="NCBI Taxonomy" id="35708"/>
    <lineage>
        <taxon>Eukaryota</taxon>
        <taxon>Viridiplantae</taxon>
        <taxon>Streptophyta</taxon>
        <taxon>Embryophyta</taxon>
        <taxon>Tracheophyta</taxon>
        <taxon>Spermatophyta</taxon>
        <taxon>Magnoliopsida</taxon>
        <taxon>Liliopsida</taxon>
        <taxon>Poales</taxon>
        <taxon>Poaceae</taxon>
        <taxon>PACMAD clade</taxon>
        <taxon>Arundinoideae</taxon>
        <taxon>Arundineae</taxon>
        <taxon>Arundo</taxon>
    </lineage>
</organism>
<reference evidence="1" key="2">
    <citation type="journal article" date="2015" name="Data Brief">
        <title>Shoot transcriptome of the giant reed, Arundo donax.</title>
        <authorList>
            <person name="Barrero R.A."/>
            <person name="Guerrero F.D."/>
            <person name="Moolhuijzen P."/>
            <person name="Goolsby J.A."/>
            <person name="Tidwell J."/>
            <person name="Bellgard S.E."/>
            <person name="Bellgard M.I."/>
        </authorList>
    </citation>
    <scope>NUCLEOTIDE SEQUENCE</scope>
    <source>
        <tissue evidence="1">Shoot tissue taken approximately 20 cm above the soil surface</tissue>
    </source>
</reference>
<evidence type="ECO:0000313" key="1">
    <source>
        <dbReference type="EMBL" id="JAD44924.1"/>
    </source>
</evidence>
<reference evidence="1" key="1">
    <citation type="submission" date="2014-09" db="EMBL/GenBank/DDBJ databases">
        <authorList>
            <person name="Magalhaes I.L.F."/>
            <person name="Oliveira U."/>
            <person name="Santos F.R."/>
            <person name="Vidigal T.H.D.A."/>
            <person name="Brescovit A.D."/>
            <person name="Santos A.J."/>
        </authorList>
    </citation>
    <scope>NUCLEOTIDE SEQUENCE</scope>
    <source>
        <tissue evidence="1">Shoot tissue taken approximately 20 cm above the soil surface</tissue>
    </source>
</reference>